<evidence type="ECO:0000313" key="2">
    <source>
        <dbReference type="Proteomes" id="UP001165960"/>
    </source>
</evidence>
<accession>A0ACC2RZN4</accession>
<comment type="caution">
    <text evidence="1">The sequence shown here is derived from an EMBL/GenBank/DDBJ whole genome shotgun (WGS) entry which is preliminary data.</text>
</comment>
<name>A0ACC2RZN4_9FUNG</name>
<proteinExistence type="predicted"/>
<sequence length="173" mass="19977">MARPPSFSKLYNSNFLSDVKFVETPQDSNSKLSLERLSISDNECELYAHKVILANNSAFFKEMFSSDMQESTASEIKLWCPINVFEVVLRYISTQTIDCDLFETSDFHLWAKVFEEAKLIGIPGLQKLALWFAYCLADPKNIFDLLNMCREQKDCGFILQDVLKYIGNNWDDI</sequence>
<dbReference type="EMBL" id="QTSX02006397">
    <property type="protein sequence ID" value="KAJ9055499.1"/>
    <property type="molecule type" value="Genomic_DNA"/>
</dbReference>
<organism evidence="1 2">
    <name type="scientific">Entomophthora muscae</name>
    <dbReference type="NCBI Taxonomy" id="34485"/>
    <lineage>
        <taxon>Eukaryota</taxon>
        <taxon>Fungi</taxon>
        <taxon>Fungi incertae sedis</taxon>
        <taxon>Zoopagomycota</taxon>
        <taxon>Entomophthoromycotina</taxon>
        <taxon>Entomophthoromycetes</taxon>
        <taxon>Entomophthorales</taxon>
        <taxon>Entomophthoraceae</taxon>
        <taxon>Entomophthora</taxon>
    </lineage>
</organism>
<protein>
    <submittedName>
        <fullName evidence="1">Uncharacterized protein</fullName>
    </submittedName>
</protein>
<evidence type="ECO:0000313" key="1">
    <source>
        <dbReference type="EMBL" id="KAJ9055499.1"/>
    </source>
</evidence>
<dbReference type="Proteomes" id="UP001165960">
    <property type="component" value="Unassembled WGS sequence"/>
</dbReference>
<keyword evidence="2" id="KW-1185">Reference proteome</keyword>
<reference evidence="1" key="1">
    <citation type="submission" date="2022-04" db="EMBL/GenBank/DDBJ databases">
        <title>Genome of the entomopathogenic fungus Entomophthora muscae.</title>
        <authorList>
            <person name="Elya C."/>
            <person name="Lovett B.R."/>
            <person name="Lee E."/>
            <person name="Macias A.M."/>
            <person name="Hajek A.E."/>
            <person name="De Bivort B.L."/>
            <person name="Kasson M.T."/>
            <person name="De Fine Licht H.H."/>
            <person name="Stajich J.E."/>
        </authorList>
    </citation>
    <scope>NUCLEOTIDE SEQUENCE</scope>
    <source>
        <strain evidence="1">Berkeley</strain>
    </source>
</reference>
<gene>
    <name evidence="1" type="ORF">DSO57_1003200</name>
</gene>